<name>A0ABZ1KNM4_STRAH</name>
<accession>A0ABZ1KNM4</accession>
<reference evidence="1 2" key="1">
    <citation type="submission" date="2022-10" db="EMBL/GenBank/DDBJ databases">
        <title>The complete genomes of actinobacterial strains from the NBC collection.</title>
        <authorList>
            <person name="Joergensen T.S."/>
            <person name="Alvarez Arevalo M."/>
            <person name="Sterndorff E.B."/>
            <person name="Faurdal D."/>
            <person name="Vuksanovic O."/>
            <person name="Mourched A.-S."/>
            <person name="Charusanti P."/>
            <person name="Shaw S."/>
            <person name="Blin K."/>
            <person name="Weber T."/>
        </authorList>
    </citation>
    <scope>NUCLEOTIDE SEQUENCE [LARGE SCALE GENOMIC DNA]</scope>
    <source>
        <strain evidence="1 2">NBC_00156</strain>
    </source>
</reference>
<protein>
    <recommendedName>
        <fullName evidence="3">Restriction endonuclease type IV Mrr domain-containing protein</fullName>
    </recommendedName>
</protein>
<dbReference type="Proteomes" id="UP001622557">
    <property type="component" value="Chromosome"/>
</dbReference>
<sequence>MKVSEFYSLGRTQGSLDFVDVDTVNDIRAYVDPSAIRYLQDDWGMECMRMLTTFFDSVLDSVKMGDKHRTSDLLSRLSEPNETHLGISRGKSAGRGFGKQMGQEFAEKLAESEAARTGLIEDLEDTAFFIGGVDKDIVSDVTTNIIRGPLITYTQQMATMFDIPLEDGVDSGPVWNPETLEWEHDFTSLPMPDGEKLLLVPKAIVRRSMHMSRGEYYRHHLAPVLQSEVAGGAARGLLDTVRAGKRAAAYPTKLEIQKMFGSTKPDITRETLKRPVIYENYRNLKKKIRPNTLTHNDMADLSEAPIPDFNALLKTILDIPTGLDNATAYHKATEALLTALFYPHLIMPEMEEELHSGRKRVDISYTNNAKDGFFNFLVRHKIPAKYIFIECKNYGADVKNPELDQLSGRFSPLRGKFGILACRKFQDKRLFLQRCRDTALDRRGFIVPLDDEDLATLVGDVVHAMDWKPSDPPPEEPEVPPNSADFPLLHERLKYLHS</sequence>
<organism evidence="1 2">
    <name type="scientific">Streptomyces achromogenes</name>
    <dbReference type="NCBI Taxonomy" id="67255"/>
    <lineage>
        <taxon>Bacteria</taxon>
        <taxon>Bacillati</taxon>
        <taxon>Actinomycetota</taxon>
        <taxon>Actinomycetes</taxon>
        <taxon>Kitasatosporales</taxon>
        <taxon>Streptomycetaceae</taxon>
        <taxon>Streptomyces</taxon>
    </lineage>
</organism>
<dbReference type="EMBL" id="CP108164">
    <property type="protein sequence ID" value="WTQ81653.1"/>
    <property type="molecule type" value="Genomic_DNA"/>
</dbReference>
<dbReference type="GeneID" id="97281866"/>
<evidence type="ECO:0008006" key="3">
    <source>
        <dbReference type="Google" id="ProtNLM"/>
    </source>
</evidence>
<proteinExistence type="predicted"/>
<keyword evidence="2" id="KW-1185">Reference proteome</keyword>
<evidence type="ECO:0000313" key="2">
    <source>
        <dbReference type="Proteomes" id="UP001622557"/>
    </source>
</evidence>
<gene>
    <name evidence="1" type="ORF">OG350_15545</name>
</gene>
<evidence type="ECO:0000313" key="1">
    <source>
        <dbReference type="EMBL" id="WTQ81653.1"/>
    </source>
</evidence>
<dbReference type="RefSeq" id="WP_405447696.1">
    <property type="nucleotide sequence ID" value="NZ_CP108164.1"/>
</dbReference>